<keyword evidence="2" id="KW-1185">Reference proteome</keyword>
<dbReference type="Gene3D" id="6.20.390.30">
    <property type="match status" value="1"/>
</dbReference>
<gene>
    <name evidence="1" type="ORF">SAMN03080610_03595</name>
</gene>
<dbReference type="GO" id="GO:0006635">
    <property type="term" value="P:fatty acid beta-oxidation"/>
    <property type="evidence" value="ECO:0007669"/>
    <property type="project" value="TreeGrafter"/>
</dbReference>
<dbReference type="Pfam" id="PF00378">
    <property type="entry name" value="ECH_1"/>
    <property type="match status" value="1"/>
</dbReference>
<dbReference type="AlphaFoldDB" id="A0A1G5PAS3"/>
<dbReference type="OrthoDB" id="9802362at2"/>
<protein>
    <submittedName>
        <fullName evidence="1">DSF synthase</fullName>
    </submittedName>
</protein>
<accession>A0A1G5PAS3</accession>
<dbReference type="RefSeq" id="WP_092816440.1">
    <property type="nucleotide sequence ID" value="NZ_FMVW01000012.1"/>
</dbReference>
<dbReference type="Gene3D" id="3.90.226.10">
    <property type="entry name" value="2-enoyl-CoA Hydratase, Chain A, domain 1"/>
    <property type="match status" value="1"/>
</dbReference>
<reference evidence="1 2" key="1">
    <citation type="submission" date="2016-10" db="EMBL/GenBank/DDBJ databases">
        <authorList>
            <person name="de Groot N.N."/>
        </authorList>
    </citation>
    <scope>NUCLEOTIDE SEQUENCE [LARGE SCALE GENOMIC DNA]</scope>
    <source>
        <strain evidence="1 2">DSM 2698</strain>
    </source>
</reference>
<evidence type="ECO:0000313" key="2">
    <source>
        <dbReference type="Proteomes" id="UP000199347"/>
    </source>
</evidence>
<dbReference type="PANTHER" id="PTHR11941">
    <property type="entry name" value="ENOYL-COA HYDRATASE-RELATED"/>
    <property type="match status" value="1"/>
</dbReference>
<evidence type="ECO:0000313" key="1">
    <source>
        <dbReference type="EMBL" id="SCZ46209.1"/>
    </source>
</evidence>
<proteinExistence type="predicted"/>
<dbReference type="Proteomes" id="UP000199347">
    <property type="component" value="Unassembled WGS sequence"/>
</dbReference>
<dbReference type="InterPro" id="IPR001753">
    <property type="entry name" value="Enoyl-CoA_hydra/iso"/>
</dbReference>
<dbReference type="STRING" id="1120955.SAMN03080610_03595"/>
<dbReference type="NCBIfam" id="NF006452">
    <property type="entry name" value="PRK08788.1"/>
    <property type="match status" value="1"/>
</dbReference>
<sequence length="332" mass="36273">MARLEAAACDVRSEDIVSNELRARTSGAVGVAMPAKGSVGSVRAAISEVAEDVREVVLSYEAENATLWSTMVPPGRPCFTRRLVSEYIHLFQSLNARFADAESLALKYIVYQSGTPSIFSLGGDLDLFSRLIRARDEEGLRDYAHACAKMTYLNSISADLPIVTIALVQGQALGGGLESALSCNLIIAEKSATFGLPEVLFNLFPGMGAYSYLSRKVSSRIAEKLMLSGRTYSADEMLEAGVIDEVVEDGTGEKAVRDLIERSQRRHNAQVGVYRTRRRVMPLSYEELRDVTDIWVECALGITDLDLRKMEKLVKAQDRLKGAVAMPAAAHS</sequence>
<dbReference type="SUPFAM" id="SSF52096">
    <property type="entry name" value="ClpP/crotonase"/>
    <property type="match status" value="1"/>
</dbReference>
<name>A0A1G5PAS3_AFIMA</name>
<organism evidence="1 2">
    <name type="scientific">Afifella marina DSM 2698</name>
    <dbReference type="NCBI Taxonomy" id="1120955"/>
    <lineage>
        <taxon>Bacteria</taxon>
        <taxon>Pseudomonadati</taxon>
        <taxon>Pseudomonadota</taxon>
        <taxon>Alphaproteobacteria</taxon>
        <taxon>Hyphomicrobiales</taxon>
        <taxon>Afifellaceae</taxon>
        <taxon>Afifella</taxon>
    </lineage>
</organism>
<dbReference type="CDD" id="cd06558">
    <property type="entry name" value="crotonase-like"/>
    <property type="match status" value="1"/>
</dbReference>
<dbReference type="PANTHER" id="PTHR11941:SF54">
    <property type="entry name" value="ENOYL-COA HYDRATASE, MITOCHONDRIAL"/>
    <property type="match status" value="1"/>
</dbReference>
<dbReference type="GO" id="GO:0003824">
    <property type="term" value="F:catalytic activity"/>
    <property type="evidence" value="ECO:0007669"/>
    <property type="project" value="UniProtKB-ARBA"/>
</dbReference>
<dbReference type="InterPro" id="IPR029045">
    <property type="entry name" value="ClpP/crotonase-like_dom_sf"/>
</dbReference>
<dbReference type="EMBL" id="FMVW01000012">
    <property type="protein sequence ID" value="SCZ46209.1"/>
    <property type="molecule type" value="Genomic_DNA"/>
</dbReference>